<feature type="compositionally biased region" description="Basic and acidic residues" evidence="1">
    <location>
        <begin position="114"/>
        <end position="124"/>
    </location>
</feature>
<feature type="region of interest" description="Disordered" evidence="1">
    <location>
        <begin position="1"/>
        <end position="22"/>
    </location>
</feature>
<name>A0A200PRZ3_MACCD</name>
<evidence type="ECO:0000256" key="1">
    <source>
        <dbReference type="SAM" id="MobiDB-lite"/>
    </source>
</evidence>
<accession>A0A200PRZ3</accession>
<dbReference type="OMA" id="YKREFRI"/>
<dbReference type="PANTHER" id="PTHR46929">
    <property type="entry name" value="EXPRESSED PROTEIN"/>
    <property type="match status" value="1"/>
</dbReference>
<feature type="region of interest" description="Disordered" evidence="1">
    <location>
        <begin position="103"/>
        <end position="181"/>
    </location>
</feature>
<keyword evidence="3" id="KW-1185">Reference proteome</keyword>
<dbReference type="AlphaFoldDB" id="A0A200PRZ3"/>
<dbReference type="EMBL" id="MVGT01004232">
    <property type="protein sequence ID" value="OVA00962.1"/>
    <property type="molecule type" value="Genomic_DNA"/>
</dbReference>
<dbReference type="InParanoid" id="A0A200PRZ3"/>
<dbReference type="PANTHER" id="PTHR46929:SF33">
    <property type="entry name" value="L10-INTERACTING MYB DOMAIN-CONTAINING PROTEIN-LIKE ISOFORM X1"/>
    <property type="match status" value="1"/>
</dbReference>
<gene>
    <name evidence="2" type="ORF">BVC80_8913g10</name>
</gene>
<protein>
    <recommendedName>
        <fullName evidence="4">Myb/SANT-like domain</fullName>
    </recommendedName>
</protein>
<dbReference type="OrthoDB" id="618098at2759"/>
<feature type="compositionally biased region" description="Polar residues" evidence="1">
    <location>
        <begin position="153"/>
        <end position="165"/>
    </location>
</feature>
<evidence type="ECO:0000313" key="2">
    <source>
        <dbReference type="EMBL" id="OVA00962.1"/>
    </source>
</evidence>
<evidence type="ECO:0008006" key="4">
    <source>
        <dbReference type="Google" id="ProtNLM"/>
    </source>
</evidence>
<dbReference type="Proteomes" id="UP000195402">
    <property type="component" value="Unassembled WGS sequence"/>
</dbReference>
<sequence length="262" mass="29594">MDNNSPNNQIPTNSQTGRTNWTPPMDRCFIDLMVEKVQEGHLQDGQFKVSGFGWDPVREVVKAEDSVWDDYLKAHPEAKTWRTKSVRCYDDLRTIFGDGGATGKYSNGSLDINVNKDEVEKNGEDTEGVQSPETEDQPDYQQETTHLGEDVDTPNQQKRQLPTVGSSSRLPKKPRKSTGESMVDAIQGMAAAVTFLANKRSESKSYSSEQLHVALKAIPDLDSYLILDALELLEDEKKAKFFMELADVDAKKQWLMRKLQKY</sequence>
<comment type="caution">
    <text evidence="2">The sequence shown here is derived from an EMBL/GenBank/DDBJ whole genome shotgun (WGS) entry which is preliminary data.</text>
</comment>
<organism evidence="2 3">
    <name type="scientific">Macleaya cordata</name>
    <name type="common">Five-seeded plume-poppy</name>
    <name type="synonym">Bocconia cordata</name>
    <dbReference type="NCBI Taxonomy" id="56857"/>
    <lineage>
        <taxon>Eukaryota</taxon>
        <taxon>Viridiplantae</taxon>
        <taxon>Streptophyta</taxon>
        <taxon>Embryophyta</taxon>
        <taxon>Tracheophyta</taxon>
        <taxon>Spermatophyta</taxon>
        <taxon>Magnoliopsida</taxon>
        <taxon>Ranunculales</taxon>
        <taxon>Papaveraceae</taxon>
        <taxon>Papaveroideae</taxon>
        <taxon>Macleaya</taxon>
    </lineage>
</organism>
<proteinExistence type="predicted"/>
<reference evidence="2 3" key="1">
    <citation type="journal article" date="2017" name="Mol. Plant">
        <title>The Genome of Medicinal Plant Macleaya cordata Provides New Insights into Benzylisoquinoline Alkaloids Metabolism.</title>
        <authorList>
            <person name="Liu X."/>
            <person name="Liu Y."/>
            <person name="Huang P."/>
            <person name="Ma Y."/>
            <person name="Qing Z."/>
            <person name="Tang Q."/>
            <person name="Cao H."/>
            <person name="Cheng P."/>
            <person name="Zheng Y."/>
            <person name="Yuan Z."/>
            <person name="Zhou Y."/>
            <person name="Liu J."/>
            <person name="Tang Z."/>
            <person name="Zhuo Y."/>
            <person name="Zhang Y."/>
            <person name="Yu L."/>
            <person name="Huang J."/>
            <person name="Yang P."/>
            <person name="Peng Q."/>
            <person name="Zhang J."/>
            <person name="Jiang W."/>
            <person name="Zhang Z."/>
            <person name="Lin K."/>
            <person name="Ro D.K."/>
            <person name="Chen X."/>
            <person name="Xiong X."/>
            <person name="Shang Y."/>
            <person name="Huang S."/>
            <person name="Zeng J."/>
        </authorList>
    </citation>
    <scope>NUCLEOTIDE SEQUENCE [LARGE SCALE GENOMIC DNA]</scope>
    <source>
        <strain evidence="3">cv. BLH2017</strain>
        <tissue evidence="2">Root</tissue>
    </source>
</reference>
<evidence type="ECO:0000313" key="3">
    <source>
        <dbReference type="Proteomes" id="UP000195402"/>
    </source>
</evidence>